<organism evidence="1 2">
    <name type="scientific">Meloidogyne enterolobii</name>
    <name type="common">Root-knot nematode worm</name>
    <name type="synonym">Meloidogyne mayaguensis</name>
    <dbReference type="NCBI Taxonomy" id="390850"/>
    <lineage>
        <taxon>Eukaryota</taxon>
        <taxon>Metazoa</taxon>
        <taxon>Ecdysozoa</taxon>
        <taxon>Nematoda</taxon>
        <taxon>Chromadorea</taxon>
        <taxon>Rhabditida</taxon>
        <taxon>Tylenchina</taxon>
        <taxon>Tylenchomorpha</taxon>
        <taxon>Tylenchoidea</taxon>
        <taxon>Meloidogynidae</taxon>
        <taxon>Meloidogyninae</taxon>
        <taxon>Meloidogyne</taxon>
    </lineage>
</organism>
<dbReference type="Proteomes" id="UP000580250">
    <property type="component" value="Unassembled WGS sequence"/>
</dbReference>
<evidence type="ECO:0000313" key="2">
    <source>
        <dbReference type="Proteomes" id="UP000580250"/>
    </source>
</evidence>
<proteinExistence type="predicted"/>
<comment type="caution">
    <text evidence="1">The sequence shown here is derived from an EMBL/GenBank/DDBJ whole genome shotgun (WGS) entry which is preliminary data.</text>
</comment>
<name>A0A6V7VQ27_MELEN</name>
<dbReference type="EMBL" id="CAJEWN010000286">
    <property type="protein sequence ID" value="CAD2176909.1"/>
    <property type="molecule type" value="Genomic_DNA"/>
</dbReference>
<sequence>MKFRSLALSLRVFHLRKQHQQVKASASQEVGEKFFVFRILMDSKIYTVFILSEAPHFLVDAHSNRHPPTLENKNPGLLLE</sequence>
<reference evidence="1 2" key="1">
    <citation type="submission" date="2020-08" db="EMBL/GenBank/DDBJ databases">
        <authorList>
            <person name="Koutsovoulos G."/>
            <person name="Danchin GJ E."/>
        </authorList>
    </citation>
    <scope>NUCLEOTIDE SEQUENCE [LARGE SCALE GENOMIC DNA]</scope>
</reference>
<accession>A0A6V7VQ27</accession>
<evidence type="ECO:0000313" key="1">
    <source>
        <dbReference type="EMBL" id="CAD2176909.1"/>
    </source>
</evidence>
<dbReference type="AlphaFoldDB" id="A0A6V7VQ27"/>
<gene>
    <name evidence="1" type="ORF">MENT_LOCUS28749</name>
</gene>
<protein>
    <submittedName>
        <fullName evidence="1">Uncharacterized protein</fullName>
    </submittedName>
</protein>